<name>A0AAW0DT38_9AGAR</name>
<proteinExistence type="predicted"/>
<dbReference type="EMBL" id="JAYKXP010000008">
    <property type="protein sequence ID" value="KAK7054937.1"/>
    <property type="molecule type" value="Genomic_DNA"/>
</dbReference>
<reference evidence="1 2" key="1">
    <citation type="submission" date="2024-01" db="EMBL/GenBank/DDBJ databases">
        <title>A draft genome for a cacao thread blight-causing isolate of Paramarasmius palmivorus.</title>
        <authorList>
            <person name="Baruah I.K."/>
            <person name="Bukari Y."/>
            <person name="Amoako-Attah I."/>
            <person name="Meinhardt L.W."/>
            <person name="Bailey B.A."/>
            <person name="Cohen S.P."/>
        </authorList>
    </citation>
    <scope>NUCLEOTIDE SEQUENCE [LARGE SCALE GENOMIC DNA]</scope>
    <source>
        <strain evidence="1 2">GH-12</strain>
    </source>
</reference>
<comment type="caution">
    <text evidence="1">The sequence shown here is derived from an EMBL/GenBank/DDBJ whole genome shotgun (WGS) entry which is preliminary data.</text>
</comment>
<sequence>MVHCSEIIPAQSDKELHAAVRSRLLEQLHGLDPSALLAVKKLLRAGLNDKNDPDAVNLRESYAQAERFASGTPAIQFARIARKEIKHKL</sequence>
<protein>
    <submittedName>
        <fullName evidence="1">Uncharacterized protein</fullName>
    </submittedName>
</protein>
<gene>
    <name evidence="1" type="ORF">VNI00_003400</name>
</gene>
<dbReference type="AlphaFoldDB" id="A0AAW0DT38"/>
<organism evidence="1 2">
    <name type="scientific">Paramarasmius palmivorus</name>
    <dbReference type="NCBI Taxonomy" id="297713"/>
    <lineage>
        <taxon>Eukaryota</taxon>
        <taxon>Fungi</taxon>
        <taxon>Dikarya</taxon>
        <taxon>Basidiomycota</taxon>
        <taxon>Agaricomycotina</taxon>
        <taxon>Agaricomycetes</taxon>
        <taxon>Agaricomycetidae</taxon>
        <taxon>Agaricales</taxon>
        <taxon>Marasmiineae</taxon>
        <taxon>Marasmiaceae</taxon>
        <taxon>Paramarasmius</taxon>
    </lineage>
</organism>
<keyword evidence="2" id="KW-1185">Reference proteome</keyword>
<accession>A0AAW0DT38</accession>
<dbReference type="Proteomes" id="UP001383192">
    <property type="component" value="Unassembled WGS sequence"/>
</dbReference>
<evidence type="ECO:0000313" key="2">
    <source>
        <dbReference type="Proteomes" id="UP001383192"/>
    </source>
</evidence>
<evidence type="ECO:0000313" key="1">
    <source>
        <dbReference type="EMBL" id="KAK7054937.1"/>
    </source>
</evidence>